<reference evidence="2 3" key="1">
    <citation type="journal article" date="2020" name="Biotechnol. Biofuels">
        <title>New insights from the biogas microbiome by comprehensive genome-resolved metagenomics of nearly 1600 species originating from multiple anaerobic digesters.</title>
        <authorList>
            <person name="Campanaro S."/>
            <person name="Treu L."/>
            <person name="Rodriguez-R L.M."/>
            <person name="Kovalovszki A."/>
            <person name="Ziels R.M."/>
            <person name="Maus I."/>
            <person name="Zhu X."/>
            <person name="Kougias P.G."/>
            <person name="Basile A."/>
            <person name="Luo G."/>
            <person name="Schluter A."/>
            <person name="Konstantinidis K.T."/>
            <person name="Angelidaki I."/>
        </authorList>
    </citation>
    <scope>NUCLEOTIDE SEQUENCE [LARGE SCALE GENOMIC DNA]</scope>
    <source>
        <strain evidence="2">AS15tlH2ME_198</strain>
    </source>
</reference>
<dbReference type="InterPro" id="IPR010093">
    <property type="entry name" value="SinI_DNA-bd"/>
</dbReference>
<protein>
    <submittedName>
        <fullName evidence="2">Helix-turn-helix domain-containing protein</fullName>
    </submittedName>
</protein>
<name>A0A7X6PN71_9CORY</name>
<sequence>MSNYLSTREVADLLGMSPHTINRWRQEGTGPNFVRIGSKVCRYRAEDVEQWINEQEEGNNVE</sequence>
<evidence type="ECO:0000259" key="1">
    <source>
        <dbReference type="Pfam" id="PF12728"/>
    </source>
</evidence>
<dbReference type="AlphaFoldDB" id="A0A7X6PN71"/>
<dbReference type="Gene3D" id="1.10.10.10">
    <property type="entry name" value="Winged helix-like DNA-binding domain superfamily/Winged helix DNA-binding domain"/>
    <property type="match status" value="1"/>
</dbReference>
<feature type="domain" description="Helix-turn-helix" evidence="1">
    <location>
        <begin position="4"/>
        <end position="55"/>
    </location>
</feature>
<dbReference type="InterPro" id="IPR036388">
    <property type="entry name" value="WH-like_DNA-bd_sf"/>
</dbReference>
<dbReference type="Pfam" id="PF12728">
    <property type="entry name" value="HTH_17"/>
    <property type="match status" value="1"/>
</dbReference>
<comment type="caution">
    <text evidence="2">The sequence shown here is derived from an EMBL/GenBank/DDBJ whole genome shotgun (WGS) entry which is preliminary data.</text>
</comment>
<evidence type="ECO:0000313" key="3">
    <source>
        <dbReference type="Proteomes" id="UP000557899"/>
    </source>
</evidence>
<dbReference type="EMBL" id="JAAZHI010000128">
    <property type="protein sequence ID" value="NLA55824.1"/>
    <property type="molecule type" value="Genomic_DNA"/>
</dbReference>
<organism evidence="2 3">
    <name type="scientific">Corynebacterium humireducens</name>
    <dbReference type="NCBI Taxonomy" id="1223514"/>
    <lineage>
        <taxon>Bacteria</taxon>
        <taxon>Bacillati</taxon>
        <taxon>Actinomycetota</taxon>
        <taxon>Actinomycetes</taxon>
        <taxon>Mycobacteriales</taxon>
        <taxon>Corynebacteriaceae</taxon>
        <taxon>Corynebacterium</taxon>
    </lineage>
</organism>
<accession>A0A7X6PN71</accession>
<evidence type="ECO:0000313" key="2">
    <source>
        <dbReference type="EMBL" id="NLA55824.1"/>
    </source>
</evidence>
<dbReference type="SUPFAM" id="SSF46955">
    <property type="entry name" value="Putative DNA-binding domain"/>
    <property type="match status" value="1"/>
</dbReference>
<gene>
    <name evidence="2" type="ORF">GX859_05935</name>
</gene>
<dbReference type="InterPro" id="IPR041657">
    <property type="entry name" value="HTH_17"/>
</dbReference>
<dbReference type="NCBIfam" id="TIGR01764">
    <property type="entry name" value="excise"/>
    <property type="match status" value="1"/>
</dbReference>
<dbReference type="InterPro" id="IPR009061">
    <property type="entry name" value="DNA-bd_dom_put_sf"/>
</dbReference>
<dbReference type="GO" id="GO:0003677">
    <property type="term" value="F:DNA binding"/>
    <property type="evidence" value="ECO:0007669"/>
    <property type="project" value="InterPro"/>
</dbReference>
<proteinExistence type="predicted"/>
<dbReference type="Proteomes" id="UP000557899">
    <property type="component" value="Unassembled WGS sequence"/>
</dbReference>